<organism evidence="3">
    <name type="scientific">freshwater metagenome</name>
    <dbReference type="NCBI Taxonomy" id="449393"/>
    <lineage>
        <taxon>unclassified sequences</taxon>
        <taxon>metagenomes</taxon>
        <taxon>ecological metagenomes</taxon>
    </lineage>
</organism>
<reference evidence="3" key="1">
    <citation type="submission" date="2020-05" db="EMBL/GenBank/DDBJ databases">
        <authorList>
            <person name="Chiriac C."/>
            <person name="Salcher M."/>
            <person name="Ghai R."/>
            <person name="Kavagutti S V."/>
        </authorList>
    </citation>
    <scope>NUCLEOTIDE SEQUENCE</scope>
</reference>
<evidence type="ECO:0000259" key="2">
    <source>
        <dbReference type="Pfam" id="PF08338"/>
    </source>
</evidence>
<dbReference type="EMBL" id="CAFBLJ010000138">
    <property type="protein sequence ID" value="CAB4881984.1"/>
    <property type="molecule type" value="Genomic_DNA"/>
</dbReference>
<dbReference type="Pfam" id="PF08338">
    <property type="entry name" value="DUF1731"/>
    <property type="match status" value="1"/>
</dbReference>
<evidence type="ECO:0000313" key="3">
    <source>
        <dbReference type="EMBL" id="CAB4881984.1"/>
    </source>
</evidence>
<accession>A0A6J7EL83</accession>
<dbReference type="NCBIfam" id="TIGR01777">
    <property type="entry name" value="yfcH"/>
    <property type="match status" value="1"/>
</dbReference>
<dbReference type="AlphaFoldDB" id="A0A6J7EL83"/>
<dbReference type="InterPro" id="IPR010099">
    <property type="entry name" value="SDR39U1"/>
</dbReference>
<dbReference type="SUPFAM" id="SSF51735">
    <property type="entry name" value="NAD(P)-binding Rossmann-fold domains"/>
    <property type="match status" value="1"/>
</dbReference>
<evidence type="ECO:0000259" key="1">
    <source>
        <dbReference type="Pfam" id="PF01370"/>
    </source>
</evidence>
<dbReference type="PANTHER" id="PTHR11092:SF0">
    <property type="entry name" value="EPIMERASE FAMILY PROTEIN SDR39U1"/>
    <property type="match status" value="1"/>
</dbReference>
<proteinExistence type="predicted"/>
<dbReference type="InterPro" id="IPR036291">
    <property type="entry name" value="NAD(P)-bd_dom_sf"/>
</dbReference>
<dbReference type="Gene3D" id="3.40.50.720">
    <property type="entry name" value="NAD(P)-binding Rossmann-like Domain"/>
    <property type="match status" value="1"/>
</dbReference>
<dbReference type="InterPro" id="IPR013549">
    <property type="entry name" value="DUF1731"/>
</dbReference>
<dbReference type="PANTHER" id="PTHR11092">
    <property type="entry name" value="SUGAR NUCLEOTIDE EPIMERASE RELATED"/>
    <property type="match status" value="1"/>
</dbReference>
<feature type="domain" description="DUF1731" evidence="2">
    <location>
        <begin position="250"/>
        <end position="298"/>
    </location>
</feature>
<gene>
    <name evidence="3" type="ORF">UFOPK3304_01734</name>
</gene>
<name>A0A6J7EL83_9ZZZZ</name>
<protein>
    <submittedName>
        <fullName evidence="3">Unannotated protein</fullName>
    </submittedName>
</protein>
<sequence>MSTRTIAITGASGLIGTALTRHFEANGDRVLKFTRTGRSSDTTIAWNPVAGTIDAAQLSGVDAVVHMAGAGIGDKRWSNEYKREILDSRVLGTKLLASAMAETSDGPKVLLSGSAIGIYGESLTTVFNEQSPIGHGFLADVCAQWEAATESASRAGIRVAHLRTGIVLSPAGGALAKLLPLFKLGAGGKMGSGKQWQSWISIDDEVAAIDYLLTANVTGAVNLTAPIPVTQAEFTKTLAKVLHRPSFLPVPSFGPKLLLGSELAEALLFTGQKVMPEVLQKSGYTFKHSTLESALRSLLNKPN</sequence>
<feature type="domain" description="NAD-dependent epimerase/dehydratase" evidence="1">
    <location>
        <begin position="6"/>
        <end position="219"/>
    </location>
</feature>
<dbReference type="CDD" id="cd05242">
    <property type="entry name" value="SDR_a8"/>
    <property type="match status" value="1"/>
</dbReference>
<dbReference type="InterPro" id="IPR001509">
    <property type="entry name" value="Epimerase_deHydtase"/>
</dbReference>
<dbReference type="Pfam" id="PF01370">
    <property type="entry name" value="Epimerase"/>
    <property type="match status" value="1"/>
</dbReference>